<dbReference type="NCBIfam" id="TIGR00277">
    <property type="entry name" value="HDIG"/>
    <property type="match status" value="1"/>
</dbReference>
<dbReference type="Proteomes" id="UP000199205">
    <property type="component" value="Unassembled WGS sequence"/>
</dbReference>
<gene>
    <name evidence="2" type="ORF">GA0061101_11093</name>
</gene>
<dbReference type="RefSeq" id="WP_092574711.1">
    <property type="nucleotide sequence ID" value="NZ_FMAF01000010.1"/>
</dbReference>
<evidence type="ECO:0000313" key="2">
    <source>
        <dbReference type="EMBL" id="SCB37898.1"/>
    </source>
</evidence>
<proteinExistence type="predicted"/>
<dbReference type="Pfam" id="PF13487">
    <property type="entry name" value="HD_5"/>
    <property type="match status" value="1"/>
</dbReference>
<dbReference type="OrthoDB" id="9802066at2"/>
<dbReference type="GO" id="GO:0008081">
    <property type="term" value="F:phosphoric diester hydrolase activity"/>
    <property type="evidence" value="ECO:0007669"/>
    <property type="project" value="UniProtKB-ARBA"/>
</dbReference>
<evidence type="ECO:0000259" key="1">
    <source>
        <dbReference type="PROSITE" id="PS51832"/>
    </source>
</evidence>
<name>A0A1C3WDI6_9HYPH</name>
<dbReference type="EMBL" id="FMAF01000010">
    <property type="protein sequence ID" value="SCB37898.1"/>
    <property type="molecule type" value="Genomic_DNA"/>
</dbReference>
<dbReference type="PROSITE" id="PS51832">
    <property type="entry name" value="HD_GYP"/>
    <property type="match status" value="1"/>
</dbReference>
<dbReference type="InterPro" id="IPR003607">
    <property type="entry name" value="HD/PDEase_dom"/>
</dbReference>
<sequence>MLRHELNGVMDSRKGFSFEPDVFRSGELPAYVGALDAPPKAEQIRFAQRLTAELRPGIESLFASIRLDRAVRIEATLRIVGRLMSSSTSTLINIANLEYAGEKIEHHSLVVSALMIAFGRHLGLIRETVRLLGLGGLLHDIGKLILPGRLLQKSSQFSAAELMAMRTHPDLGHQMIAHAANVPKAVLDICRHHHERFDGTGYPHQLAGKDIPDVPASHRSATYMLHSPPQGHINARGLVQRRLAQCLDRKATLILSFWPHSCIS</sequence>
<dbReference type="InterPro" id="IPR006675">
    <property type="entry name" value="HDIG_dom"/>
</dbReference>
<protein>
    <submittedName>
        <fullName evidence="2">HDIG domain-containing protein</fullName>
    </submittedName>
</protein>
<dbReference type="PANTHER" id="PTHR43155:SF2">
    <property type="entry name" value="CYCLIC DI-GMP PHOSPHODIESTERASE PA4108"/>
    <property type="match status" value="1"/>
</dbReference>
<dbReference type="CDD" id="cd00077">
    <property type="entry name" value="HDc"/>
    <property type="match status" value="1"/>
</dbReference>
<evidence type="ECO:0000313" key="3">
    <source>
        <dbReference type="Proteomes" id="UP000199205"/>
    </source>
</evidence>
<reference evidence="3" key="1">
    <citation type="submission" date="2016-08" db="EMBL/GenBank/DDBJ databases">
        <authorList>
            <person name="Varghese N."/>
            <person name="Submissions Spin"/>
        </authorList>
    </citation>
    <scope>NUCLEOTIDE SEQUENCE [LARGE SCALE GENOMIC DNA]</scope>
    <source>
        <strain evidence="3">P1-7</strain>
    </source>
</reference>
<dbReference type="AlphaFoldDB" id="A0A1C3WDI6"/>
<feature type="domain" description="HD-GYP" evidence="1">
    <location>
        <begin position="83"/>
        <end position="264"/>
    </location>
</feature>
<dbReference type="SUPFAM" id="SSF109604">
    <property type="entry name" value="HD-domain/PDEase-like"/>
    <property type="match status" value="1"/>
</dbReference>
<dbReference type="InterPro" id="IPR037522">
    <property type="entry name" value="HD_GYP_dom"/>
</dbReference>
<dbReference type="Gene3D" id="1.10.3210.10">
    <property type="entry name" value="Hypothetical protein af1432"/>
    <property type="match status" value="1"/>
</dbReference>
<accession>A0A1C3WDI6</accession>
<organism evidence="2 3">
    <name type="scientific">Rhizobium lusitanum</name>
    <dbReference type="NCBI Taxonomy" id="293958"/>
    <lineage>
        <taxon>Bacteria</taxon>
        <taxon>Pseudomonadati</taxon>
        <taxon>Pseudomonadota</taxon>
        <taxon>Alphaproteobacteria</taxon>
        <taxon>Hyphomicrobiales</taxon>
        <taxon>Rhizobiaceae</taxon>
        <taxon>Rhizobium/Agrobacterium group</taxon>
        <taxon>Rhizobium</taxon>
    </lineage>
</organism>
<dbReference type="PANTHER" id="PTHR43155">
    <property type="entry name" value="CYCLIC DI-GMP PHOSPHODIESTERASE PA4108-RELATED"/>
    <property type="match status" value="1"/>
</dbReference>